<comment type="caution">
    <text evidence="1">The sequence shown here is derived from an EMBL/GenBank/DDBJ whole genome shotgun (WGS) entry which is preliminary data.</text>
</comment>
<organism evidence="1 2">
    <name type="scientific">Entomophthora muscae</name>
    <dbReference type="NCBI Taxonomy" id="34485"/>
    <lineage>
        <taxon>Eukaryota</taxon>
        <taxon>Fungi</taxon>
        <taxon>Fungi incertae sedis</taxon>
        <taxon>Zoopagomycota</taxon>
        <taxon>Entomophthoromycotina</taxon>
        <taxon>Entomophthoromycetes</taxon>
        <taxon>Entomophthorales</taxon>
        <taxon>Entomophthoraceae</taxon>
        <taxon>Entomophthora</taxon>
    </lineage>
</organism>
<reference evidence="1" key="1">
    <citation type="submission" date="2022-04" db="EMBL/GenBank/DDBJ databases">
        <title>Genome of the entomopathogenic fungus Entomophthora muscae.</title>
        <authorList>
            <person name="Elya C."/>
            <person name="Lovett B.R."/>
            <person name="Lee E."/>
            <person name="Macias A.M."/>
            <person name="Hajek A.E."/>
            <person name="De Bivort B.L."/>
            <person name="Kasson M.T."/>
            <person name="De Fine Licht H.H."/>
            <person name="Stajich J.E."/>
        </authorList>
    </citation>
    <scope>NUCLEOTIDE SEQUENCE</scope>
    <source>
        <strain evidence="1">Berkeley</strain>
    </source>
</reference>
<evidence type="ECO:0000313" key="2">
    <source>
        <dbReference type="Proteomes" id="UP001165960"/>
    </source>
</evidence>
<accession>A0ACC2RLE6</accession>
<sequence>MQYLDNNEFVDLSFLGWELNSCSSFFPLLDTSIPTNMNLATLPQAFPNMYCMQPEMYLPSTYPPMQLVRAEIRERSDNWSVEETEALLKILIANKKRFSDIRRHPGLWAQIAAEMGTKGYCRSVDKCKNRWKVLVAKYKKNPRHHPDKFEFFDQMSILLHDKLTTGPASLIQKFKISS</sequence>
<gene>
    <name evidence="1" type="ORF">DSO57_1010992</name>
</gene>
<dbReference type="Proteomes" id="UP001165960">
    <property type="component" value="Unassembled WGS sequence"/>
</dbReference>
<keyword evidence="2" id="KW-1185">Reference proteome</keyword>
<name>A0ACC2RLE6_9FUNG</name>
<evidence type="ECO:0000313" key="1">
    <source>
        <dbReference type="EMBL" id="KAJ9050785.1"/>
    </source>
</evidence>
<proteinExistence type="predicted"/>
<dbReference type="EMBL" id="QTSX02007137">
    <property type="protein sequence ID" value="KAJ9050785.1"/>
    <property type="molecule type" value="Genomic_DNA"/>
</dbReference>
<protein>
    <submittedName>
        <fullName evidence="1">Uncharacterized protein</fullName>
    </submittedName>
</protein>